<gene>
    <name evidence="2" type="ORF">SE17_28265</name>
</gene>
<feature type="transmembrane region" description="Helical" evidence="1">
    <location>
        <begin position="79"/>
        <end position="106"/>
    </location>
</feature>
<evidence type="ECO:0000313" key="2">
    <source>
        <dbReference type="EMBL" id="KPV50215.1"/>
    </source>
</evidence>
<keyword evidence="1" id="KW-1133">Transmembrane helix</keyword>
<comment type="caution">
    <text evidence="2">The sequence shown here is derived from an EMBL/GenBank/DDBJ whole genome shotgun (WGS) entry which is preliminary data.</text>
</comment>
<dbReference type="EMBL" id="LJCR01001521">
    <property type="protein sequence ID" value="KPV50215.1"/>
    <property type="molecule type" value="Genomic_DNA"/>
</dbReference>
<protein>
    <submittedName>
        <fullName evidence="2">Uncharacterized protein</fullName>
    </submittedName>
</protein>
<keyword evidence="1" id="KW-0472">Membrane</keyword>
<proteinExistence type="predicted"/>
<feature type="transmembrane region" description="Helical" evidence="1">
    <location>
        <begin position="21"/>
        <end position="45"/>
    </location>
</feature>
<name>A0A0P9DK76_9CHLR</name>
<evidence type="ECO:0000313" key="3">
    <source>
        <dbReference type="Proteomes" id="UP000050509"/>
    </source>
</evidence>
<organism evidence="2 3">
    <name type="scientific">Kouleothrix aurantiaca</name>
    <dbReference type="NCBI Taxonomy" id="186479"/>
    <lineage>
        <taxon>Bacteria</taxon>
        <taxon>Bacillati</taxon>
        <taxon>Chloroflexota</taxon>
        <taxon>Chloroflexia</taxon>
        <taxon>Chloroflexales</taxon>
        <taxon>Roseiflexineae</taxon>
        <taxon>Roseiflexaceae</taxon>
        <taxon>Kouleothrix</taxon>
    </lineage>
</organism>
<keyword evidence="3" id="KW-1185">Reference proteome</keyword>
<keyword evidence="1" id="KW-0812">Transmembrane</keyword>
<dbReference type="Proteomes" id="UP000050509">
    <property type="component" value="Unassembled WGS sequence"/>
</dbReference>
<evidence type="ECO:0000256" key="1">
    <source>
        <dbReference type="SAM" id="Phobius"/>
    </source>
</evidence>
<accession>A0A0P9DK76</accession>
<feature type="non-terminal residue" evidence="2">
    <location>
        <position position="107"/>
    </location>
</feature>
<reference evidence="2 3" key="1">
    <citation type="submission" date="2015-09" db="EMBL/GenBank/DDBJ databases">
        <title>Draft genome sequence of Kouleothrix aurantiaca JCM 19913.</title>
        <authorList>
            <person name="Hemp J."/>
        </authorList>
    </citation>
    <scope>NUCLEOTIDE SEQUENCE [LARGE SCALE GENOMIC DNA]</scope>
    <source>
        <strain evidence="2 3">COM-B</strain>
    </source>
</reference>
<sequence>MISSPSLVKRPLQRRELTTRLLIAGFWLLAFTLALHFLLVVLPAYGGGLVPPYLAGWRLKDLQFDVPVYSSFFWLQGLLFFPVLLLIAFVTWLAPALSLAWALLLAR</sequence>
<dbReference type="AlphaFoldDB" id="A0A0P9DK76"/>